<dbReference type="NCBIfam" id="NF006091">
    <property type="entry name" value="PRK08243.1"/>
    <property type="match status" value="1"/>
</dbReference>
<protein>
    <submittedName>
        <fullName evidence="4">4-hydroxybenzoate 3-monooxygenase</fullName>
    </submittedName>
</protein>
<name>A0ABP5W5T2_9ACTN</name>
<comment type="caution">
    <text evidence="4">The sequence shown here is derived from an EMBL/GenBank/DDBJ whole genome shotgun (WGS) entry which is preliminary data.</text>
</comment>
<dbReference type="Proteomes" id="UP001500058">
    <property type="component" value="Unassembled WGS sequence"/>
</dbReference>
<proteinExistence type="predicted"/>
<evidence type="ECO:0000259" key="3">
    <source>
        <dbReference type="Pfam" id="PF01494"/>
    </source>
</evidence>
<evidence type="ECO:0000256" key="2">
    <source>
        <dbReference type="ARBA" id="ARBA00022827"/>
    </source>
</evidence>
<dbReference type="InterPro" id="IPR036188">
    <property type="entry name" value="FAD/NAD-bd_sf"/>
</dbReference>
<dbReference type="PRINTS" id="PR00420">
    <property type="entry name" value="RNGMNOXGNASE"/>
</dbReference>
<dbReference type="EMBL" id="BAAATJ010000042">
    <property type="protein sequence ID" value="GAA2418143.1"/>
    <property type="molecule type" value="Genomic_DNA"/>
</dbReference>
<sequence>MRTTVGIVGGGPAGLLLARLLHNAGIDCVVLESRDRAYVERRQRAGILEQGTVDVLRECGAADRLDREGLVHDGIELRWNRRAHRIDFPALTGGRRVWVYAQTEVVKDLIALQLKDGPPLHFEARALAVEGAEGDRPVVRYLHQGRERTLTCDWVVGCDGFHGVARAAVPEGARRTYERVYPYSWLGILADVPPSADELVYAHSPRGFALLSMRSPRVSRLYLQVPNGTDPADWPDERIWDELDARFAIDGDWKLERGPVTQKSVLPMRSFVTEPMRHGRLLLAGDAAHIVPPTGAKGLNLAASDVTVLARAFAHLKDTGSTELLDAYSDTCLRRIWRAEHFSYFMTTTLHTDPGQGDFDTRLQISQLDRIAASPHAAAELAENYAGLPVG</sequence>
<dbReference type="Pfam" id="PF01494">
    <property type="entry name" value="FAD_binding_3"/>
    <property type="match status" value="1"/>
</dbReference>
<dbReference type="RefSeq" id="WP_344633916.1">
    <property type="nucleotide sequence ID" value="NZ_BAAATJ010000042.1"/>
</dbReference>
<keyword evidence="2" id="KW-0274">FAD</keyword>
<reference evidence="5" key="1">
    <citation type="journal article" date="2019" name="Int. J. Syst. Evol. Microbiol.">
        <title>The Global Catalogue of Microorganisms (GCM) 10K type strain sequencing project: providing services to taxonomists for standard genome sequencing and annotation.</title>
        <authorList>
            <consortium name="The Broad Institute Genomics Platform"/>
            <consortium name="The Broad Institute Genome Sequencing Center for Infectious Disease"/>
            <person name="Wu L."/>
            <person name="Ma J."/>
        </authorList>
    </citation>
    <scope>NUCLEOTIDE SEQUENCE [LARGE SCALE GENOMIC DNA]</scope>
    <source>
        <strain evidence="5">JCM 6921</strain>
    </source>
</reference>
<dbReference type="Gene3D" id="3.30.9.10">
    <property type="entry name" value="D-Amino Acid Oxidase, subunit A, domain 2"/>
    <property type="match status" value="1"/>
</dbReference>
<organism evidence="4 5">
    <name type="scientific">Streptomyces glaucosporus</name>
    <dbReference type="NCBI Taxonomy" id="284044"/>
    <lineage>
        <taxon>Bacteria</taxon>
        <taxon>Bacillati</taxon>
        <taxon>Actinomycetota</taxon>
        <taxon>Actinomycetes</taxon>
        <taxon>Kitasatosporales</taxon>
        <taxon>Streptomycetaceae</taxon>
        <taxon>Streptomyces</taxon>
    </lineage>
</organism>
<evidence type="ECO:0000313" key="4">
    <source>
        <dbReference type="EMBL" id="GAA2418143.1"/>
    </source>
</evidence>
<feature type="domain" description="FAD-binding" evidence="3">
    <location>
        <begin position="2"/>
        <end position="342"/>
    </location>
</feature>
<dbReference type="InterPro" id="IPR002938">
    <property type="entry name" value="FAD-bd"/>
</dbReference>
<dbReference type="SUPFAM" id="SSF51905">
    <property type="entry name" value="FAD/NAD(P)-binding domain"/>
    <property type="match status" value="1"/>
</dbReference>
<dbReference type="PANTHER" id="PTHR43004:SF3">
    <property type="entry name" value="P-HYDROXYBENZOATE HYDROXYLASE"/>
    <property type="match status" value="1"/>
</dbReference>
<evidence type="ECO:0000256" key="1">
    <source>
        <dbReference type="ARBA" id="ARBA00022630"/>
    </source>
</evidence>
<keyword evidence="1" id="KW-0285">Flavoprotein</keyword>
<keyword evidence="5" id="KW-1185">Reference proteome</keyword>
<evidence type="ECO:0000313" key="5">
    <source>
        <dbReference type="Proteomes" id="UP001500058"/>
    </source>
</evidence>
<dbReference type="PANTHER" id="PTHR43004">
    <property type="entry name" value="TRK SYSTEM POTASSIUM UPTAKE PROTEIN"/>
    <property type="match status" value="1"/>
</dbReference>
<dbReference type="Gene3D" id="3.50.50.60">
    <property type="entry name" value="FAD/NAD(P)-binding domain"/>
    <property type="match status" value="1"/>
</dbReference>
<dbReference type="InterPro" id="IPR050641">
    <property type="entry name" value="RIFMO-like"/>
</dbReference>
<gene>
    <name evidence="4" type="ORF">GCM10010420_55760</name>
</gene>
<accession>A0ABP5W5T2</accession>
<dbReference type="SUPFAM" id="SSF54373">
    <property type="entry name" value="FAD-linked reductases, C-terminal domain"/>
    <property type="match status" value="1"/>
</dbReference>